<comment type="caution">
    <text evidence="2">The sequence shown here is derived from an EMBL/GenBank/DDBJ whole genome shotgun (WGS) entry which is preliminary data.</text>
</comment>
<organism evidence="2 3">
    <name type="scientific">Tetrabaena socialis</name>
    <dbReference type="NCBI Taxonomy" id="47790"/>
    <lineage>
        <taxon>Eukaryota</taxon>
        <taxon>Viridiplantae</taxon>
        <taxon>Chlorophyta</taxon>
        <taxon>core chlorophytes</taxon>
        <taxon>Chlorophyceae</taxon>
        <taxon>CS clade</taxon>
        <taxon>Chlamydomonadales</taxon>
        <taxon>Tetrabaenaceae</taxon>
        <taxon>Tetrabaena</taxon>
    </lineage>
</organism>
<keyword evidence="3" id="KW-1185">Reference proteome</keyword>
<gene>
    <name evidence="2" type="ORF">TSOC_006263</name>
</gene>
<feature type="compositionally biased region" description="Low complexity" evidence="1">
    <location>
        <begin position="79"/>
        <end position="110"/>
    </location>
</feature>
<protein>
    <submittedName>
        <fullName evidence="2">Uncharacterized protein</fullName>
    </submittedName>
</protein>
<reference evidence="2 3" key="1">
    <citation type="journal article" date="2017" name="Mol. Biol. Evol.">
        <title>The 4-celled Tetrabaena socialis nuclear genome reveals the essential components for genetic control of cell number at the origin of multicellularity in the volvocine lineage.</title>
        <authorList>
            <person name="Featherston J."/>
            <person name="Arakaki Y."/>
            <person name="Hanschen E.R."/>
            <person name="Ferris P.J."/>
            <person name="Michod R.E."/>
            <person name="Olson B.J.S.C."/>
            <person name="Nozaki H."/>
            <person name="Durand P.M."/>
        </authorList>
    </citation>
    <scope>NUCLEOTIDE SEQUENCE [LARGE SCALE GENOMIC DNA]</scope>
    <source>
        <strain evidence="2 3">NIES-571</strain>
    </source>
</reference>
<feature type="compositionally biased region" description="Low complexity" evidence="1">
    <location>
        <begin position="151"/>
        <end position="163"/>
    </location>
</feature>
<evidence type="ECO:0000313" key="2">
    <source>
        <dbReference type="EMBL" id="PNH07296.1"/>
    </source>
</evidence>
<dbReference type="AlphaFoldDB" id="A0A2J8A451"/>
<evidence type="ECO:0000313" key="3">
    <source>
        <dbReference type="Proteomes" id="UP000236333"/>
    </source>
</evidence>
<accession>A0A2J8A451</accession>
<proteinExistence type="predicted"/>
<sequence length="205" mass="20144">MATARVDAKRPPPSSLSSPSLDLTRRLYTQASAPAAPPDSSWPEPSTTGRCVILYEPIPLPGLVGRSGRLSFGPGVAKQPPQQGASAAGAAPASAPGSTAAPSSSQPGTSVSDVDMAQTFRKPGELRAWQPSNLRLYDEPGGAGDGGSGGQAPAPATAAKQQRAGGGGSGGGGAGGSGKKGKSSSQASPAANAFAPLRPPKRPKA</sequence>
<feature type="compositionally biased region" description="Gly residues" evidence="1">
    <location>
        <begin position="141"/>
        <end position="150"/>
    </location>
</feature>
<feature type="compositionally biased region" description="Low complexity" evidence="1">
    <location>
        <begin position="31"/>
        <end position="46"/>
    </location>
</feature>
<feature type="compositionally biased region" description="Basic and acidic residues" evidence="1">
    <location>
        <begin position="1"/>
        <end position="10"/>
    </location>
</feature>
<name>A0A2J8A451_9CHLO</name>
<dbReference type="EMBL" id="PGGS01000187">
    <property type="protein sequence ID" value="PNH07296.1"/>
    <property type="molecule type" value="Genomic_DNA"/>
</dbReference>
<evidence type="ECO:0000256" key="1">
    <source>
        <dbReference type="SAM" id="MobiDB-lite"/>
    </source>
</evidence>
<feature type="region of interest" description="Disordered" evidence="1">
    <location>
        <begin position="1"/>
        <end position="48"/>
    </location>
</feature>
<feature type="compositionally biased region" description="Gly residues" evidence="1">
    <location>
        <begin position="164"/>
        <end position="178"/>
    </location>
</feature>
<dbReference type="OrthoDB" id="547324at2759"/>
<feature type="region of interest" description="Disordered" evidence="1">
    <location>
        <begin position="64"/>
        <end position="205"/>
    </location>
</feature>
<dbReference type="Proteomes" id="UP000236333">
    <property type="component" value="Unassembled WGS sequence"/>
</dbReference>